<dbReference type="STRING" id="1202724.AM493_15330"/>
<name>A0A0M8MEK9_9FLAO</name>
<keyword evidence="2" id="KW-1185">Reference proteome</keyword>
<dbReference type="InterPro" id="IPR034660">
    <property type="entry name" value="DinB/YfiT-like"/>
</dbReference>
<dbReference type="SUPFAM" id="SSF109854">
    <property type="entry name" value="DinB/YfiT-like putative metalloenzymes"/>
    <property type="match status" value="1"/>
</dbReference>
<dbReference type="OrthoDB" id="948294at2"/>
<dbReference type="Proteomes" id="UP000037755">
    <property type="component" value="Unassembled WGS sequence"/>
</dbReference>
<dbReference type="Gene3D" id="1.20.120.450">
    <property type="entry name" value="dinb family like domain"/>
    <property type="match status" value="1"/>
</dbReference>
<evidence type="ECO:0000313" key="2">
    <source>
        <dbReference type="Proteomes" id="UP000037755"/>
    </source>
</evidence>
<organism evidence="1 2">
    <name type="scientific">Flavobacterium akiainvivens</name>
    <dbReference type="NCBI Taxonomy" id="1202724"/>
    <lineage>
        <taxon>Bacteria</taxon>
        <taxon>Pseudomonadati</taxon>
        <taxon>Bacteroidota</taxon>
        <taxon>Flavobacteriia</taxon>
        <taxon>Flavobacteriales</taxon>
        <taxon>Flavobacteriaceae</taxon>
        <taxon>Flavobacterium</taxon>
    </lineage>
</organism>
<proteinExistence type="predicted"/>
<sequence>MQTQLTPQTDALLAGGFINAWHTQVKGITAFFEKYTDADYLKPIAPNRNRPIYILGHLIAANDVLMPLLGFGQKLFPELEEQFITNADNPHAAMPSLLELRQKWETQQGILNKHFNSLEPQQWLERHTAVSEAAFAAEPHRNRLTALLARTAHMSYHLGQLNLFPEKKRLKYNPFHSGISLNFAF</sequence>
<dbReference type="RefSeq" id="WP_054408906.1">
    <property type="nucleotide sequence ID" value="NZ_FOYA01000005.1"/>
</dbReference>
<protein>
    <submittedName>
        <fullName evidence="1">Uncharacterized protein</fullName>
    </submittedName>
</protein>
<gene>
    <name evidence="1" type="ORF">AM493_15330</name>
</gene>
<dbReference type="AlphaFoldDB" id="A0A0M8MEK9"/>
<evidence type="ECO:0000313" key="1">
    <source>
        <dbReference type="EMBL" id="KOS07254.1"/>
    </source>
</evidence>
<comment type="caution">
    <text evidence="1">The sequence shown here is derived from an EMBL/GenBank/DDBJ whole genome shotgun (WGS) entry which is preliminary data.</text>
</comment>
<dbReference type="PATRIC" id="fig|1202724.3.peg.3186"/>
<dbReference type="EMBL" id="LIYD01000005">
    <property type="protein sequence ID" value="KOS07254.1"/>
    <property type="molecule type" value="Genomic_DNA"/>
</dbReference>
<accession>A0A0M8MEK9</accession>
<reference evidence="1 2" key="1">
    <citation type="submission" date="2015-08" db="EMBL/GenBank/DDBJ databases">
        <title>Whole genome sequence of Flavobacterium akiainvivens IK-1T, from decaying Wikstroemia oahuensis, an endemic Hawaiian shrub.</title>
        <authorList>
            <person name="Wan X."/>
            <person name="Hou S."/>
            <person name="Saito J."/>
            <person name="Donachie S."/>
        </authorList>
    </citation>
    <scope>NUCLEOTIDE SEQUENCE [LARGE SCALE GENOMIC DNA]</scope>
    <source>
        <strain evidence="1 2">IK-1</strain>
    </source>
</reference>